<sequence length="244" mass="27077">MNNFAFGRKCSSVQNVHLRLNDHLQSASERSRSRLPTSFCCRSLRFLKAGFSLAATPLAATCAAAVLLGVPERLEALPLAQMQIVQTSPPQSGPKSARPQSSSSAVAAADAIRLLKEAEENIDKGRFQEALNAYTYITGRYGDLALAEYAKIGRSLCLYQVGRASDAILLLEDEEVTFRGSAQVHAALAALLYAERPSLAFRAEEEWDISQEFDKRYTDVEWVRTQKHWPPKALESLTRFLQLQ</sequence>
<dbReference type="InterPro" id="IPR011990">
    <property type="entry name" value="TPR-like_helical_dom_sf"/>
</dbReference>
<proteinExistence type="predicted"/>
<evidence type="ECO:0000313" key="1">
    <source>
        <dbReference type="EMBL" id="KAF5833359.1"/>
    </source>
</evidence>
<reference evidence="1" key="1">
    <citation type="submission" date="2017-08" db="EMBL/GenBank/DDBJ databases">
        <authorList>
            <person name="Polle J.E."/>
            <person name="Barry K."/>
            <person name="Cushman J."/>
            <person name="Schmutz J."/>
            <person name="Tran D."/>
            <person name="Hathwaick L.T."/>
            <person name="Yim W.C."/>
            <person name="Jenkins J."/>
            <person name="Mckie-Krisberg Z.M."/>
            <person name="Prochnik S."/>
            <person name="Lindquist E."/>
            <person name="Dockter R.B."/>
            <person name="Adam C."/>
            <person name="Molina H."/>
            <person name="Bunkerborg J."/>
            <person name="Jin E."/>
            <person name="Buchheim M."/>
            <person name="Magnuson J."/>
        </authorList>
    </citation>
    <scope>NUCLEOTIDE SEQUENCE</scope>
    <source>
        <strain evidence="1">CCAP 19/18</strain>
    </source>
</reference>
<accession>A0ABQ7GFL1</accession>
<comment type="caution">
    <text evidence="1">The sequence shown here is derived from an EMBL/GenBank/DDBJ whole genome shotgun (WGS) entry which is preliminary data.</text>
</comment>
<dbReference type="PANTHER" id="PTHR37910">
    <property type="entry name" value="EXPRESSED PROTEIN"/>
    <property type="match status" value="1"/>
</dbReference>
<gene>
    <name evidence="1" type="ORF">DUNSADRAFT_10400</name>
</gene>
<dbReference type="PANTHER" id="PTHR37910:SF2">
    <property type="entry name" value="EXPRESSED PROTEIN"/>
    <property type="match status" value="1"/>
</dbReference>
<organism evidence="1 2">
    <name type="scientific">Dunaliella salina</name>
    <name type="common">Green alga</name>
    <name type="synonym">Protococcus salinus</name>
    <dbReference type="NCBI Taxonomy" id="3046"/>
    <lineage>
        <taxon>Eukaryota</taxon>
        <taxon>Viridiplantae</taxon>
        <taxon>Chlorophyta</taxon>
        <taxon>core chlorophytes</taxon>
        <taxon>Chlorophyceae</taxon>
        <taxon>CS clade</taxon>
        <taxon>Chlamydomonadales</taxon>
        <taxon>Dunaliellaceae</taxon>
        <taxon>Dunaliella</taxon>
    </lineage>
</organism>
<dbReference type="Gene3D" id="1.25.40.10">
    <property type="entry name" value="Tetratricopeptide repeat domain"/>
    <property type="match status" value="1"/>
</dbReference>
<name>A0ABQ7GFL1_DUNSA</name>
<protein>
    <submittedName>
        <fullName evidence="1">Uncharacterized protein</fullName>
    </submittedName>
</protein>
<evidence type="ECO:0000313" key="2">
    <source>
        <dbReference type="Proteomes" id="UP000815325"/>
    </source>
</evidence>
<dbReference type="EMBL" id="MU069816">
    <property type="protein sequence ID" value="KAF5833359.1"/>
    <property type="molecule type" value="Genomic_DNA"/>
</dbReference>
<keyword evidence="2" id="KW-1185">Reference proteome</keyword>
<dbReference type="Proteomes" id="UP000815325">
    <property type="component" value="Unassembled WGS sequence"/>
</dbReference>